<name>A0A0G2E5Y5_PHACM</name>
<reference evidence="1 2" key="2">
    <citation type="submission" date="2015-05" db="EMBL/GenBank/DDBJ databases">
        <authorList>
            <person name="Morales-Cruz A."/>
            <person name="Amrine K.C."/>
            <person name="Cantu D."/>
        </authorList>
    </citation>
    <scope>NUCLEOTIDE SEQUENCE [LARGE SCALE GENOMIC DNA]</scope>
    <source>
        <strain evidence="1">UCRPC4</strain>
    </source>
</reference>
<dbReference type="Proteomes" id="UP000053317">
    <property type="component" value="Unassembled WGS sequence"/>
</dbReference>
<dbReference type="AlphaFoldDB" id="A0A0G2E5Y5"/>
<organism evidence="1 2">
    <name type="scientific">Phaeomoniella chlamydospora</name>
    <name type="common">Phaeoacremonium chlamydosporum</name>
    <dbReference type="NCBI Taxonomy" id="158046"/>
    <lineage>
        <taxon>Eukaryota</taxon>
        <taxon>Fungi</taxon>
        <taxon>Dikarya</taxon>
        <taxon>Ascomycota</taxon>
        <taxon>Pezizomycotina</taxon>
        <taxon>Eurotiomycetes</taxon>
        <taxon>Chaetothyriomycetidae</taxon>
        <taxon>Phaeomoniellales</taxon>
        <taxon>Phaeomoniellaceae</taxon>
        <taxon>Phaeomoniella</taxon>
    </lineage>
</organism>
<evidence type="ECO:0008006" key="3">
    <source>
        <dbReference type="Google" id="ProtNLM"/>
    </source>
</evidence>
<dbReference type="OrthoDB" id="4157890at2759"/>
<evidence type="ECO:0000313" key="1">
    <source>
        <dbReference type="EMBL" id="KKY17761.1"/>
    </source>
</evidence>
<evidence type="ECO:0000313" key="2">
    <source>
        <dbReference type="Proteomes" id="UP000053317"/>
    </source>
</evidence>
<reference evidence="1 2" key="1">
    <citation type="submission" date="2015-05" db="EMBL/GenBank/DDBJ databases">
        <title>Distinctive expansion of gene families associated with plant cell wall degradation and secondary metabolism in the genomes of grapevine trunk pathogens.</title>
        <authorList>
            <person name="Lawrence D.P."/>
            <person name="Travadon R."/>
            <person name="Rolshausen P.E."/>
            <person name="Baumgartner K."/>
        </authorList>
    </citation>
    <scope>NUCLEOTIDE SEQUENCE [LARGE SCALE GENOMIC DNA]</scope>
    <source>
        <strain evidence="1">UCRPC4</strain>
    </source>
</reference>
<keyword evidence="2" id="KW-1185">Reference proteome</keyword>
<sequence length="340" mass="40060">MAQQESRGYHWIRKEIQKHDPETEYGLIWRLMTSYHLSDFMNNLIYALTFPNFIVVTHGAEVVWREDGGKVAHKGTQRVEETENNNMTWWYYGPDDPRTKKSVDDINKRHVFWARRYPGHFSHNEDYIYTLAFSVILMHRLRLRLGLSGFSEKEKIAAHHFWRDMTPLFYAEDKIPLHSFPEDWDSCIEFCESFEHRPKPFTPKGQMIATAIYEQFAFRYFPPALHWLGKSIPVALSLETTLDTLKIRPVHPLLKWIIVFVVGRLLWLAELLLPDPHAAFLPTLENLTPEDQKTRRNDLKTLDKGFSQHFTQRHGQNFPGCPFADAKSRIQLPDGFEKFT</sequence>
<proteinExistence type="predicted"/>
<dbReference type="EMBL" id="LCWF01000137">
    <property type="protein sequence ID" value="KKY17761.1"/>
    <property type="molecule type" value="Genomic_DNA"/>
</dbReference>
<gene>
    <name evidence="1" type="ORF">UCRPC4_g05394</name>
</gene>
<accession>A0A0G2E5Y5</accession>
<comment type="caution">
    <text evidence="1">The sequence shown here is derived from an EMBL/GenBank/DDBJ whole genome shotgun (WGS) entry which is preliminary data.</text>
</comment>
<protein>
    <recommendedName>
        <fullName evidence="3">ER-bound oxygenase mpaB/mpaB'/Rubber oxygenase catalytic domain-containing protein</fullName>
    </recommendedName>
</protein>